<reference evidence="8 9" key="1">
    <citation type="submission" date="2019-12" db="EMBL/GenBank/DDBJ databases">
        <authorList>
            <person name="Alioto T."/>
            <person name="Alioto T."/>
            <person name="Gomez Garrido J."/>
        </authorList>
    </citation>
    <scope>NUCLEOTIDE SEQUENCE [LARGE SCALE GENOMIC DNA]</scope>
</reference>
<feature type="compositionally biased region" description="Low complexity" evidence="5">
    <location>
        <begin position="319"/>
        <end position="330"/>
    </location>
</feature>
<proteinExistence type="predicted"/>
<evidence type="ECO:0000256" key="6">
    <source>
        <dbReference type="SAM" id="SignalP"/>
    </source>
</evidence>
<dbReference type="InterPro" id="IPR039391">
    <property type="entry name" value="Phytocyanin-like"/>
</dbReference>
<dbReference type="AlphaFoldDB" id="A0A8S0TRH1"/>
<name>A0A8S0TRH1_OLEEU</name>
<feature type="signal peptide" evidence="6">
    <location>
        <begin position="1"/>
        <end position="23"/>
    </location>
</feature>
<keyword evidence="6" id="KW-0732">Signal</keyword>
<sequence>MDRFLSKVVFGAIFAAMVQYIGAQTVYNVGDGLGWEIPPNSSVSYTNWAAGKTFMVGDILVFNFITGQHDFLRVPKASYDACSDANAIGSAITTGPANVTLVSAGEHYYICTFGSHCQMGQKLAITVSGTPGPNPPTSSPPNIPVTPAPTSAQPDACAPTPSSTPNTAMVQYIGAQTVHIVGDSVGWDIPPNSSVSYANWVSGKTFMVGDILVFNFMTNQHDLLQVPKSSYDACSDDNAIGSAITTGPANVTLDSAGEHYYICTFGSHCQMGQKLAITVSGTPGANPPTSSPPTTPTTPSPTSTQPDACAPTPSSTPNAGRPPASATSPAGTPPPPYDSSSMSVFASFLPVLLSIGAALLI</sequence>
<evidence type="ECO:0000256" key="5">
    <source>
        <dbReference type="SAM" id="MobiDB-lite"/>
    </source>
</evidence>
<dbReference type="GO" id="GO:0005886">
    <property type="term" value="C:plasma membrane"/>
    <property type="evidence" value="ECO:0007669"/>
    <property type="project" value="TreeGrafter"/>
</dbReference>
<gene>
    <name evidence="8" type="ORF">OLEA9_A007781</name>
</gene>
<dbReference type="EMBL" id="CACTIH010007275">
    <property type="protein sequence ID" value="CAA3007446.1"/>
    <property type="molecule type" value="Genomic_DNA"/>
</dbReference>
<dbReference type="GO" id="GO:0046872">
    <property type="term" value="F:metal ion binding"/>
    <property type="evidence" value="ECO:0007669"/>
    <property type="project" value="UniProtKB-KW"/>
</dbReference>
<dbReference type="Pfam" id="PF02298">
    <property type="entry name" value="Cu_bind_like"/>
    <property type="match status" value="2"/>
</dbReference>
<dbReference type="FunFam" id="2.60.40.420:FF:000003">
    <property type="entry name" value="Blue copper"/>
    <property type="match status" value="1"/>
</dbReference>
<protein>
    <submittedName>
        <fullName evidence="8">Blue copper -like</fullName>
    </submittedName>
</protein>
<keyword evidence="1" id="KW-0479">Metal-binding</keyword>
<dbReference type="InterPro" id="IPR008972">
    <property type="entry name" value="Cupredoxin"/>
</dbReference>
<accession>A0A8S0TRH1</accession>
<dbReference type="FunFam" id="2.60.40.420:FF:000034">
    <property type="entry name" value="Cupredoxin superfamily protein"/>
    <property type="match status" value="1"/>
</dbReference>
<evidence type="ECO:0000259" key="7">
    <source>
        <dbReference type="PROSITE" id="PS51485"/>
    </source>
</evidence>
<dbReference type="InterPro" id="IPR003245">
    <property type="entry name" value="Phytocyanin_dom"/>
</dbReference>
<dbReference type="CDD" id="cd13920">
    <property type="entry name" value="Stellacyanin"/>
    <property type="match status" value="1"/>
</dbReference>
<feature type="chain" id="PRO_5035861250" evidence="6">
    <location>
        <begin position="24"/>
        <end position="361"/>
    </location>
</feature>
<dbReference type="PANTHER" id="PTHR33021:SF189">
    <property type="entry name" value="CUCUMBER PEELING CUPREDOXIN-LIKE"/>
    <property type="match status" value="1"/>
</dbReference>
<dbReference type="PROSITE" id="PS00196">
    <property type="entry name" value="COPPER_BLUE"/>
    <property type="match status" value="2"/>
</dbReference>
<feature type="domain" description="Phytocyanin" evidence="7">
    <location>
        <begin position="25"/>
        <end position="129"/>
    </location>
</feature>
<evidence type="ECO:0000313" key="9">
    <source>
        <dbReference type="Proteomes" id="UP000594638"/>
    </source>
</evidence>
<dbReference type="GO" id="GO:0009055">
    <property type="term" value="F:electron transfer activity"/>
    <property type="evidence" value="ECO:0007669"/>
    <property type="project" value="InterPro"/>
</dbReference>
<keyword evidence="4" id="KW-0325">Glycoprotein</keyword>
<feature type="compositionally biased region" description="Pro residues" evidence="5">
    <location>
        <begin position="285"/>
        <end position="299"/>
    </location>
</feature>
<feature type="compositionally biased region" description="Pro residues" evidence="5">
    <location>
        <begin position="132"/>
        <end position="147"/>
    </location>
</feature>
<organism evidence="8 9">
    <name type="scientific">Olea europaea subsp. europaea</name>
    <dbReference type="NCBI Taxonomy" id="158383"/>
    <lineage>
        <taxon>Eukaryota</taxon>
        <taxon>Viridiplantae</taxon>
        <taxon>Streptophyta</taxon>
        <taxon>Embryophyta</taxon>
        <taxon>Tracheophyta</taxon>
        <taxon>Spermatophyta</taxon>
        <taxon>Magnoliopsida</taxon>
        <taxon>eudicotyledons</taxon>
        <taxon>Gunneridae</taxon>
        <taxon>Pentapetalae</taxon>
        <taxon>asterids</taxon>
        <taxon>lamiids</taxon>
        <taxon>Lamiales</taxon>
        <taxon>Oleaceae</taxon>
        <taxon>Oleeae</taxon>
        <taxon>Olea</taxon>
    </lineage>
</organism>
<dbReference type="Proteomes" id="UP000594638">
    <property type="component" value="Unassembled WGS sequence"/>
</dbReference>
<dbReference type="InterPro" id="IPR028871">
    <property type="entry name" value="BlueCu_1_BS"/>
</dbReference>
<keyword evidence="2" id="KW-0186">Copper</keyword>
<evidence type="ECO:0000256" key="1">
    <source>
        <dbReference type="ARBA" id="ARBA00022723"/>
    </source>
</evidence>
<comment type="caution">
    <text evidence="8">The sequence shown here is derived from an EMBL/GenBank/DDBJ whole genome shotgun (WGS) entry which is preliminary data.</text>
</comment>
<evidence type="ECO:0000256" key="3">
    <source>
        <dbReference type="ARBA" id="ARBA00023157"/>
    </source>
</evidence>
<evidence type="ECO:0000256" key="4">
    <source>
        <dbReference type="ARBA" id="ARBA00023180"/>
    </source>
</evidence>
<dbReference type="Gramene" id="OE9A007781T1">
    <property type="protein sequence ID" value="OE9A007781C1"/>
    <property type="gene ID" value="OE9A007781"/>
</dbReference>
<feature type="region of interest" description="Disordered" evidence="5">
    <location>
        <begin position="280"/>
        <end position="338"/>
    </location>
</feature>
<dbReference type="PROSITE" id="PS51485">
    <property type="entry name" value="PHYTOCYANIN"/>
    <property type="match status" value="2"/>
</dbReference>
<keyword evidence="3" id="KW-1015">Disulfide bond</keyword>
<keyword evidence="9" id="KW-1185">Reference proteome</keyword>
<dbReference type="PANTHER" id="PTHR33021">
    <property type="entry name" value="BLUE COPPER PROTEIN"/>
    <property type="match status" value="1"/>
</dbReference>
<dbReference type="OrthoDB" id="5421909at2759"/>
<evidence type="ECO:0000313" key="8">
    <source>
        <dbReference type="EMBL" id="CAA3007446.1"/>
    </source>
</evidence>
<dbReference type="Gene3D" id="2.60.40.420">
    <property type="entry name" value="Cupredoxins - blue copper proteins"/>
    <property type="match status" value="2"/>
</dbReference>
<evidence type="ECO:0000256" key="2">
    <source>
        <dbReference type="ARBA" id="ARBA00023008"/>
    </source>
</evidence>
<feature type="domain" description="Phytocyanin" evidence="7">
    <location>
        <begin position="177"/>
        <end position="281"/>
    </location>
</feature>
<feature type="region of interest" description="Disordered" evidence="5">
    <location>
        <begin position="128"/>
        <end position="163"/>
    </location>
</feature>
<dbReference type="SUPFAM" id="SSF49503">
    <property type="entry name" value="Cupredoxins"/>
    <property type="match status" value="2"/>
</dbReference>